<dbReference type="InParanoid" id="A0C382"/>
<reference evidence="2 3" key="1">
    <citation type="journal article" date="2006" name="Nature">
        <title>Global trends of whole-genome duplications revealed by the ciliate Paramecium tetraurelia.</title>
        <authorList>
            <consortium name="Genoscope"/>
            <person name="Aury J.-M."/>
            <person name="Jaillon O."/>
            <person name="Duret L."/>
            <person name="Noel B."/>
            <person name="Jubin C."/>
            <person name="Porcel B.M."/>
            <person name="Segurens B."/>
            <person name="Daubin V."/>
            <person name="Anthouard V."/>
            <person name="Aiach N."/>
            <person name="Arnaiz O."/>
            <person name="Billaut A."/>
            <person name="Beisson J."/>
            <person name="Blanc I."/>
            <person name="Bouhouche K."/>
            <person name="Camara F."/>
            <person name="Duharcourt S."/>
            <person name="Guigo R."/>
            <person name="Gogendeau D."/>
            <person name="Katinka M."/>
            <person name="Keller A.-M."/>
            <person name="Kissmehl R."/>
            <person name="Klotz C."/>
            <person name="Koll F."/>
            <person name="Le Moue A."/>
            <person name="Lepere C."/>
            <person name="Malinsky S."/>
            <person name="Nowacki M."/>
            <person name="Nowak J.K."/>
            <person name="Plattner H."/>
            <person name="Poulain J."/>
            <person name="Ruiz F."/>
            <person name="Serrano V."/>
            <person name="Zagulski M."/>
            <person name="Dessen P."/>
            <person name="Betermier M."/>
            <person name="Weissenbach J."/>
            <person name="Scarpelli C."/>
            <person name="Schachter V."/>
            <person name="Sperling L."/>
            <person name="Meyer E."/>
            <person name="Cohen J."/>
            <person name="Wincker P."/>
        </authorList>
    </citation>
    <scope>NUCLEOTIDE SEQUENCE [LARGE SCALE GENOMIC DNA]</scope>
    <source>
        <strain evidence="2 3">Stock d4-2</strain>
    </source>
</reference>
<dbReference type="KEGG" id="ptm:GSPATT00034727001"/>
<proteinExistence type="predicted"/>
<dbReference type="Proteomes" id="UP000000600">
    <property type="component" value="Unassembled WGS sequence"/>
</dbReference>
<gene>
    <name evidence="2" type="ORF">GSPATT00034727001</name>
</gene>
<dbReference type="HOGENOM" id="CLU_1380464_0_0_1"/>
<organism evidence="2 3">
    <name type="scientific">Paramecium tetraurelia</name>
    <dbReference type="NCBI Taxonomy" id="5888"/>
    <lineage>
        <taxon>Eukaryota</taxon>
        <taxon>Sar</taxon>
        <taxon>Alveolata</taxon>
        <taxon>Ciliophora</taxon>
        <taxon>Intramacronucleata</taxon>
        <taxon>Oligohymenophorea</taxon>
        <taxon>Peniculida</taxon>
        <taxon>Parameciidae</taxon>
        <taxon>Paramecium</taxon>
    </lineage>
</organism>
<dbReference type="EMBL" id="CT868037">
    <property type="protein sequence ID" value="CAK65249.1"/>
    <property type="molecule type" value="Genomic_DNA"/>
</dbReference>
<evidence type="ECO:0000313" key="2">
    <source>
        <dbReference type="EMBL" id="CAK65249.1"/>
    </source>
</evidence>
<keyword evidence="1" id="KW-0472">Membrane</keyword>
<name>A0C382_PARTE</name>
<keyword evidence="1" id="KW-0812">Transmembrane</keyword>
<feature type="transmembrane region" description="Helical" evidence="1">
    <location>
        <begin position="166"/>
        <end position="185"/>
    </location>
</feature>
<dbReference type="RefSeq" id="XP_001432646.1">
    <property type="nucleotide sequence ID" value="XM_001432609.1"/>
</dbReference>
<protein>
    <recommendedName>
        <fullName evidence="4">Transmembrane protein</fullName>
    </recommendedName>
</protein>
<evidence type="ECO:0008006" key="4">
    <source>
        <dbReference type="Google" id="ProtNLM"/>
    </source>
</evidence>
<accession>A0C382</accession>
<keyword evidence="1" id="KW-1133">Transmembrane helix</keyword>
<evidence type="ECO:0000256" key="1">
    <source>
        <dbReference type="SAM" id="Phobius"/>
    </source>
</evidence>
<dbReference type="AlphaFoldDB" id="A0C382"/>
<evidence type="ECO:0000313" key="3">
    <source>
        <dbReference type="Proteomes" id="UP000000600"/>
    </source>
</evidence>
<keyword evidence="3" id="KW-1185">Reference proteome</keyword>
<dbReference type="GeneID" id="5018431"/>
<sequence>MYVKFKKEQSDMKEQFGKGVALKRRYSIWNISSSKPLYFNVLNNSTPHNLSTKNKISNIIQSFPQFLQQIQINKYIRRRILPSILKQFTSRDIVHYIFYNLIYLVIKQSNCCEIYINQNLMSLIRIKKNQKTLLNQIAIELYENCQSQKQEDLKHMCFLSMTIKNIPINTIIMIYYIIVYLLGMVTKSCRNLNKLQKN</sequence>